<evidence type="ECO:0000259" key="4">
    <source>
        <dbReference type="SMART" id="SM00363"/>
    </source>
</evidence>
<dbReference type="PIRSF" id="PIRSF005578">
    <property type="entry name" value="TlyA"/>
    <property type="match status" value="1"/>
</dbReference>
<dbReference type="RefSeq" id="WP_141866332.1">
    <property type="nucleotide sequence ID" value="NZ_BAABAN010000004.1"/>
</dbReference>
<dbReference type="InterPro" id="IPR036986">
    <property type="entry name" value="S4_RNA-bd_sf"/>
</dbReference>
<dbReference type="InterPro" id="IPR002942">
    <property type="entry name" value="S4_RNA-bd"/>
</dbReference>
<proteinExistence type="inferred from homology"/>
<keyword evidence="6" id="KW-1185">Reference proteome</keyword>
<comment type="caution">
    <text evidence="5">The sequence shown here is derived from an EMBL/GenBank/DDBJ whole genome shotgun (WGS) entry which is preliminary data.</text>
</comment>
<name>A0A543AJX6_9MICC</name>
<dbReference type="CDD" id="cd00165">
    <property type="entry name" value="S4"/>
    <property type="match status" value="1"/>
</dbReference>
<keyword evidence="5" id="KW-0489">Methyltransferase</keyword>
<organism evidence="5 6">
    <name type="scientific">Enteractinococcus coprophilus</name>
    <dbReference type="NCBI Taxonomy" id="1027633"/>
    <lineage>
        <taxon>Bacteria</taxon>
        <taxon>Bacillati</taxon>
        <taxon>Actinomycetota</taxon>
        <taxon>Actinomycetes</taxon>
        <taxon>Micrococcales</taxon>
        <taxon>Micrococcaceae</taxon>
    </lineage>
</organism>
<dbReference type="GO" id="GO:0003723">
    <property type="term" value="F:RNA binding"/>
    <property type="evidence" value="ECO:0007669"/>
    <property type="project" value="UniProtKB-KW"/>
</dbReference>
<keyword evidence="1 3" id="KW-0694">RNA-binding</keyword>
<reference evidence="5 6" key="1">
    <citation type="submission" date="2019-06" db="EMBL/GenBank/DDBJ databases">
        <title>Sequencing the genomes of 1000 actinobacteria strains.</title>
        <authorList>
            <person name="Klenk H.-P."/>
        </authorList>
    </citation>
    <scope>NUCLEOTIDE SEQUENCE [LARGE SCALE GENOMIC DNA]</scope>
    <source>
        <strain evidence="5 6">DSM 24083</strain>
    </source>
</reference>
<dbReference type="SUPFAM" id="SSF55174">
    <property type="entry name" value="Alpha-L RNA-binding motif"/>
    <property type="match status" value="1"/>
</dbReference>
<dbReference type="Proteomes" id="UP000319746">
    <property type="component" value="Unassembled WGS sequence"/>
</dbReference>
<evidence type="ECO:0000313" key="6">
    <source>
        <dbReference type="Proteomes" id="UP000319746"/>
    </source>
</evidence>
<dbReference type="CDD" id="cd02440">
    <property type="entry name" value="AdoMet_MTases"/>
    <property type="match status" value="1"/>
</dbReference>
<comment type="similarity">
    <text evidence="2">Belongs to the TlyA family.</text>
</comment>
<dbReference type="InterPro" id="IPR029063">
    <property type="entry name" value="SAM-dependent_MTases_sf"/>
</dbReference>
<dbReference type="GO" id="GO:0032259">
    <property type="term" value="P:methylation"/>
    <property type="evidence" value="ECO:0007669"/>
    <property type="project" value="UniProtKB-KW"/>
</dbReference>
<dbReference type="PANTHER" id="PTHR32319">
    <property type="entry name" value="BACTERIAL HEMOLYSIN-LIKE PROTEIN"/>
    <property type="match status" value="1"/>
</dbReference>
<keyword evidence="5" id="KW-0808">Transferase</keyword>
<dbReference type="Pfam" id="PF01479">
    <property type="entry name" value="S4"/>
    <property type="match status" value="1"/>
</dbReference>
<evidence type="ECO:0000256" key="2">
    <source>
        <dbReference type="ARBA" id="ARBA00029460"/>
    </source>
</evidence>
<gene>
    <name evidence="5" type="ORF">FB556_1549</name>
</gene>
<dbReference type="Pfam" id="PF01728">
    <property type="entry name" value="FtsJ"/>
    <property type="match status" value="1"/>
</dbReference>
<dbReference type="EMBL" id="VFOU01000002">
    <property type="protein sequence ID" value="TQL72879.1"/>
    <property type="molecule type" value="Genomic_DNA"/>
</dbReference>
<dbReference type="InterPro" id="IPR004538">
    <property type="entry name" value="Hemolysin_A/TlyA"/>
</dbReference>
<evidence type="ECO:0000256" key="3">
    <source>
        <dbReference type="PROSITE-ProRule" id="PRU00182"/>
    </source>
</evidence>
<dbReference type="SUPFAM" id="SSF53335">
    <property type="entry name" value="S-adenosyl-L-methionine-dependent methyltransferases"/>
    <property type="match status" value="1"/>
</dbReference>
<dbReference type="Gene3D" id="3.10.290.10">
    <property type="entry name" value="RNA-binding S4 domain"/>
    <property type="match status" value="1"/>
</dbReference>
<dbReference type="PROSITE" id="PS50889">
    <property type="entry name" value="S4"/>
    <property type="match status" value="1"/>
</dbReference>
<dbReference type="GO" id="GO:0008168">
    <property type="term" value="F:methyltransferase activity"/>
    <property type="evidence" value="ECO:0007669"/>
    <property type="project" value="UniProtKB-KW"/>
</dbReference>
<protein>
    <submittedName>
        <fullName evidence="5">23S rRNA (Cytidine1920-2'-O)/16S rRNA (Cytidine1409-2'-O)-methyltransferase</fullName>
    </submittedName>
</protein>
<dbReference type="NCBIfam" id="TIGR00478">
    <property type="entry name" value="tly"/>
    <property type="match status" value="1"/>
</dbReference>
<dbReference type="Gene3D" id="3.40.50.150">
    <property type="entry name" value="Vaccinia Virus protein VP39"/>
    <property type="match status" value="1"/>
</dbReference>
<dbReference type="PANTHER" id="PTHR32319:SF0">
    <property type="entry name" value="BACTERIAL HEMOLYSIN-LIKE PROTEIN"/>
    <property type="match status" value="1"/>
</dbReference>
<dbReference type="OrthoDB" id="9784736at2"/>
<accession>A0A543AJX6</accession>
<dbReference type="InterPro" id="IPR002877">
    <property type="entry name" value="RNA_MeTrfase_FtsJ_dom"/>
</dbReference>
<feature type="domain" description="RNA-binding S4" evidence="4">
    <location>
        <begin position="2"/>
        <end position="67"/>
    </location>
</feature>
<evidence type="ECO:0000313" key="5">
    <source>
        <dbReference type="EMBL" id="TQL72879.1"/>
    </source>
</evidence>
<dbReference type="InterPro" id="IPR047048">
    <property type="entry name" value="TlyA"/>
</dbReference>
<sequence>MQRLDQALVSRQLVTSRTVAAKHIQAGEVIVNGQKVTKPATKVVDRDVIRLTVSGPQYASRAGHKLAGALDVFHTIDVSGARCLDAGASTGGFTDVLLQRGAREVVAVDVGHDQLIQRLRVDPRVEAHEGLNVRYLGLTDIGQPVDLVVSDLSFISLTLVVGALVSVCVPGSHVVLMIKPQFEIGRERLPKTGVVTDPHQRREAVLDVIVAALAQGLVPQGVATSPLPGQDGNKEFFFWATYDVAGAHLHATIEVSQWLDAQRVQWAD</sequence>
<dbReference type="AlphaFoldDB" id="A0A543AJX6"/>
<dbReference type="SMART" id="SM00363">
    <property type="entry name" value="S4"/>
    <property type="match status" value="1"/>
</dbReference>
<evidence type="ECO:0000256" key="1">
    <source>
        <dbReference type="ARBA" id="ARBA00022884"/>
    </source>
</evidence>